<dbReference type="InParanoid" id="Q0UAE8"/>
<evidence type="ECO:0000313" key="1">
    <source>
        <dbReference type="EMBL" id="EAT81765.1"/>
    </source>
</evidence>
<dbReference type="HOGENOM" id="CLU_3399574_0_0_1"/>
<organism evidence="1 2">
    <name type="scientific">Phaeosphaeria nodorum (strain SN15 / ATCC MYA-4574 / FGSC 10173)</name>
    <name type="common">Glume blotch fungus</name>
    <name type="synonym">Parastagonospora nodorum</name>
    <dbReference type="NCBI Taxonomy" id="321614"/>
    <lineage>
        <taxon>Eukaryota</taxon>
        <taxon>Fungi</taxon>
        <taxon>Dikarya</taxon>
        <taxon>Ascomycota</taxon>
        <taxon>Pezizomycotina</taxon>
        <taxon>Dothideomycetes</taxon>
        <taxon>Pleosporomycetidae</taxon>
        <taxon>Pleosporales</taxon>
        <taxon>Pleosporineae</taxon>
        <taxon>Phaeosphaeriaceae</taxon>
        <taxon>Parastagonospora</taxon>
    </lineage>
</organism>
<sequence length="31" mass="3481">MSEHLAPYKLLVTCVVSLATFSLVHRHTPTE</sequence>
<evidence type="ECO:0000313" key="2">
    <source>
        <dbReference type="Proteomes" id="UP000001055"/>
    </source>
</evidence>
<dbReference type="EMBL" id="CH445342">
    <property type="protein sequence ID" value="EAT81765.1"/>
    <property type="molecule type" value="Genomic_DNA"/>
</dbReference>
<dbReference type="Proteomes" id="UP000001055">
    <property type="component" value="Unassembled WGS sequence"/>
</dbReference>
<name>Q0UAE8_PHANO</name>
<dbReference type="AlphaFoldDB" id="Q0UAE8"/>
<accession>Q0UAE8</accession>
<dbReference type="KEGG" id="pno:SNOG_11266"/>
<protein>
    <submittedName>
        <fullName evidence="1">Uncharacterized protein</fullName>
    </submittedName>
</protein>
<dbReference type="RefSeq" id="XP_001801508.1">
    <property type="nucleotide sequence ID" value="XM_001801456.1"/>
</dbReference>
<gene>
    <name evidence="1" type="ORF">SNOG_11266</name>
</gene>
<proteinExistence type="predicted"/>
<reference evidence="2" key="1">
    <citation type="journal article" date="2007" name="Plant Cell">
        <title>Dothideomycete-plant interactions illuminated by genome sequencing and EST analysis of the wheat pathogen Stagonospora nodorum.</title>
        <authorList>
            <person name="Hane J.K."/>
            <person name="Lowe R.G."/>
            <person name="Solomon P.S."/>
            <person name="Tan K.C."/>
            <person name="Schoch C.L."/>
            <person name="Spatafora J.W."/>
            <person name="Crous P.W."/>
            <person name="Kodira C."/>
            <person name="Birren B.W."/>
            <person name="Galagan J.E."/>
            <person name="Torriani S.F."/>
            <person name="McDonald B.A."/>
            <person name="Oliver R.P."/>
        </authorList>
    </citation>
    <scope>NUCLEOTIDE SEQUENCE [LARGE SCALE GENOMIC DNA]</scope>
    <source>
        <strain evidence="2">SN15 / ATCC MYA-4574 / FGSC 10173</strain>
    </source>
</reference>
<dbReference type="GeneID" id="5978416"/>